<keyword evidence="5" id="KW-1185">Reference proteome</keyword>
<dbReference type="InterPro" id="IPR002792">
    <property type="entry name" value="TRAM_dom"/>
</dbReference>
<dbReference type="EMBL" id="CCEJ010000004">
    <property type="protein sequence ID" value="CDR33923.1"/>
    <property type="molecule type" value="Genomic_DNA"/>
</dbReference>
<reference evidence="4" key="2">
    <citation type="submission" date="2014-09" db="EMBL/GenBank/DDBJ databases">
        <title>Criblamydia sequanensis harbors a mega-plasmid encoding arsenite resistance.</title>
        <authorList>
            <person name="Bertelli C."/>
            <person name="Goesmann A."/>
            <person name="Greub G."/>
        </authorList>
    </citation>
    <scope>NUCLEOTIDE SEQUENCE [LARGE SCALE GENOMIC DNA]</scope>
    <source>
        <strain evidence="4">CRIB-18</strain>
    </source>
</reference>
<reference evidence="4" key="1">
    <citation type="submission" date="2013-12" db="EMBL/GenBank/DDBJ databases">
        <authorList>
            <person name="Linke B."/>
        </authorList>
    </citation>
    <scope>NUCLEOTIDE SEQUENCE [LARGE SCALE GENOMIC DNA]</scope>
    <source>
        <strain evidence="4">CRIB-18</strain>
    </source>
</reference>
<evidence type="ECO:0000313" key="5">
    <source>
        <dbReference type="Proteomes" id="UP000031552"/>
    </source>
</evidence>
<name>A0A090D1Z8_9BACT</name>
<organism evidence="4 5">
    <name type="scientific">Candidatus Criblamydia sequanensis CRIB-18</name>
    <dbReference type="NCBI Taxonomy" id="1437425"/>
    <lineage>
        <taxon>Bacteria</taxon>
        <taxon>Pseudomonadati</taxon>
        <taxon>Chlamydiota</taxon>
        <taxon>Chlamydiia</taxon>
        <taxon>Parachlamydiales</taxon>
        <taxon>Candidatus Criblamydiaceae</taxon>
        <taxon>Candidatus Criblamydia</taxon>
    </lineage>
</organism>
<dbReference type="Proteomes" id="UP000031552">
    <property type="component" value="Unassembled WGS sequence"/>
</dbReference>
<dbReference type="CDD" id="cd09877">
    <property type="entry name" value="PIN_YacL-like"/>
    <property type="match status" value="1"/>
</dbReference>
<keyword evidence="2" id="KW-1133">Transmembrane helix</keyword>
<proteinExistence type="predicted"/>
<feature type="transmembrane region" description="Helical" evidence="2">
    <location>
        <begin position="105"/>
        <end position="123"/>
    </location>
</feature>
<feature type="transmembrane region" description="Helical" evidence="2">
    <location>
        <begin position="66"/>
        <end position="85"/>
    </location>
</feature>
<dbReference type="SUPFAM" id="SSF88723">
    <property type="entry name" value="PIN domain-like"/>
    <property type="match status" value="1"/>
</dbReference>
<dbReference type="AlphaFoldDB" id="A0A090D1Z8"/>
<accession>A0A090D1Z8</accession>
<comment type="caution">
    <text evidence="4">The sequence shown here is derived from an EMBL/GenBank/DDBJ whole genome shotgun (WGS) entry which is preliminary data.</text>
</comment>
<gene>
    <name evidence="4" type="ORF">CSEC_1097</name>
</gene>
<evidence type="ECO:0000256" key="2">
    <source>
        <dbReference type="SAM" id="Phobius"/>
    </source>
</evidence>
<dbReference type="PROSITE" id="PS50926">
    <property type="entry name" value="TRAM"/>
    <property type="match status" value="1"/>
</dbReference>
<dbReference type="OrthoDB" id="9780734at2"/>
<protein>
    <submittedName>
        <fullName evidence="4">Conserved putative membrane protein</fullName>
    </submittedName>
</protein>
<dbReference type="Pfam" id="PF01938">
    <property type="entry name" value="TRAM"/>
    <property type="match status" value="1"/>
</dbReference>
<dbReference type="RefSeq" id="WP_041017445.1">
    <property type="nucleotide sequence ID" value="NZ_CCEJ010000004.1"/>
</dbReference>
<evidence type="ECO:0000313" key="4">
    <source>
        <dbReference type="EMBL" id="CDR33923.1"/>
    </source>
</evidence>
<keyword evidence="2" id="KW-0472">Membrane</keyword>
<feature type="domain" description="TRAM" evidence="3">
    <location>
        <begin position="275"/>
        <end position="336"/>
    </location>
</feature>
<dbReference type="Gene3D" id="3.40.50.1010">
    <property type="entry name" value="5'-nuclease"/>
    <property type="match status" value="1"/>
</dbReference>
<evidence type="ECO:0000256" key="1">
    <source>
        <dbReference type="ARBA" id="ARBA00022679"/>
    </source>
</evidence>
<keyword evidence="1" id="KW-0808">Transferase</keyword>
<dbReference type="GO" id="GO:0016740">
    <property type="term" value="F:transferase activity"/>
    <property type="evidence" value="ECO:0007669"/>
    <property type="project" value="UniProtKB-KW"/>
</dbReference>
<feature type="transmembrane region" description="Helical" evidence="2">
    <location>
        <begin position="34"/>
        <end position="54"/>
    </location>
</feature>
<keyword evidence="2" id="KW-0812">Transmembrane</keyword>
<feature type="transmembrane region" description="Helical" evidence="2">
    <location>
        <begin position="7"/>
        <end position="28"/>
    </location>
</feature>
<dbReference type="STRING" id="1437425.CSEC_1097"/>
<dbReference type="InterPro" id="IPR029060">
    <property type="entry name" value="PIN-like_dom_sf"/>
</dbReference>
<evidence type="ECO:0000259" key="3">
    <source>
        <dbReference type="PROSITE" id="PS50926"/>
    </source>
</evidence>
<dbReference type="eggNOG" id="COG4956">
    <property type="taxonomic scope" value="Bacteria"/>
</dbReference>
<sequence length="369" mass="40922">MDISISFIRSAFAFLAVILAINFTSVLFKDNSLVLNLLMGSAGGLFLAIILISSEKYVKKFNLRTFNTLIIGLFLGFLLAKAVSLILENMTSFAPFSYGGDVKNLIQAVIYLFCVFVAVIMTARAAEEAYVCIPFVKFSPHSLQKKDLLLDNAILQDARLIDVAASGLLDHHLVLPRYILAELYAQLEKGDESAKARSKRALEVVKKLESIPTLGLRYSSTDFPEIKDPLEKLIKLARFLDANLLTSDISQIQQSNVEDIRVIKFQNLCNALKPLSQSGEYINIKIQRYGKEPRQGVGYLDDGTMVVVNGGAEFIGEVIKAQVLSVKHTSSGRMIFSNASQENLYGDEELSLDEEGLETHPHPKNYFAV</sequence>